<organism evidence="9 10">
    <name type="scientific">Carpinus fangiana</name>
    <dbReference type="NCBI Taxonomy" id="176857"/>
    <lineage>
        <taxon>Eukaryota</taxon>
        <taxon>Viridiplantae</taxon>
        <taxon>Streptophyta</taxon>
        <taxon>Embryophyta</taxon>
        <taxon>Tracheophyta</taxon>
        <taxon>Spermatophyta</taxon>
        <taxon>Magnoliopsida</taxon>
        <taxon>eudicotyledons</taxon>
        <taxon>Gunneridae</taxon>
        <taxon>Pentapetalae</taxon>
        <taxon>rosids</taxon>
        <taxon>fabids</taxon>
        <taxon>Fagales</taxon>
        <taxon>Betulaceae</taxon>
        <taxon>Carpinus</taxon>
    </lineage>
</organism>
<dbReference type="PRINTS" id="PR00724">
    <property type="entry name" value="CRBOXYPTASEC"/>
</dbReference>
<accession>A0A5N6QKN4</accession>
<name>A0A5N6QKN4_9ROSI</name>
<evidence type="ECO:0000313" key="10">
    <source>
        <dbReference type="Proteomes" id="UP000327013"/>
    </source>
</evidence>
<keyword evidence="4" id="KW-0645">Protease</keyword>
<evidence type="ECO:0000256" key="3">
    <source>
        <dbReference type="ARBA" id="ARBA00022645"/>
    </source>
</evidence>
<keyword evidence="6" id="KW-0378">Hydrolase</keyword>
<dbReference type="GO" id="GO:0004185">
    <property type="term" value="F:serine-type carboxypeptidase activity"/>
    <property type="evidence" value="ECO:0007669"/>
    <property type="project" value="InterPro"/>
</dbReference>
<feature type="chain" id="PRO_5024360711" description="Serine carboxypeptidase-like 7" evidence="8">
    <location>
        <begin position="27"/>
        <end position="466"/>
    </location>
</feature>
<sequence>MAAATYFRCVCFQLIILMLLPEPAVPFSIVKSLPGFSGSLPFKLETGYIGVGEKEDVQFFYYYIESEGNPRKDPLMLWFTGGPGCSAISGLAFEIGPLQFNKVEYNGSLPTLALNPYSWTKVASIIFVDSPVGTGFSYSTSMQGSKSSDTIHANQGYDFLRKWLLSHPNFIANPLYIGGDSYCGMIVPVIVQKISDGIEAGYQPLLNLKGYVLGNPKTDPKFDDNSKVPFAHRMAIIPDELYKKAKRSCKGEYIEIDPSNIQCSNDLQAISKCTEGLNHPHILEPRCPPTFHPLNKIDENRRYLLERYGESYKPEFHQFGCRNYNDFLCNIWANNKSVQRALYVRKGTVSVWIRCNRHLPYQMDVKSTVSYHFYLNSKGYRALIYSGDHDMDIPHLGTQLWIKSLNLSIVDEWRPWLVDLQVAGFTRGYSNHLTFATVKGGGHTAPEYRPKECYAMFKRWISQAPL</sequence>
<keyword evidence="3" id="KW-0121">Carboxypeptidase</keyword>
<proteinExistence type="inferred from homology"/>
<evidence type="ECO:0000256" key="6">
    <source>
        <dbReference type="ARBA" id="ARBA00022801"/>
    </source>
</evidence>
<dbReference type="PANTHER" id="PTHR11802">
    <property type="entry name" value="SERINE PROTEASE FAMILY S10 SERINE CARBOXYPEPTIDASE"/>
    <property type="match status" value="1"/>
</dbReference>
<dbReference type="Gene3D" id="3.40.50.1820">
    <property type="entry name" value="alpha/beta hydrolase"/>
    <property type="match status" value="1"/>
</dbReference>
<dbReference type="FunFam" id="3.40.50.12670:FF:000001">
    <property type="entry name" value="Carboxypeptidase"/>
    <property type="match status" value="1"/>
</dbReference>
<evidence type="ECO:0000256" key="5">
    <source>
        <dbReference type="ARBA" id="ARBA00022729"/>
    </source>
</evidence>
<dbReference type="Gene3D" id="3.40.50.12670">
    <property type="match status" value="1"/>
</dbReference>
<protein>
    <recommendedName>
        <fullName evidence="11">Serine carboxypeptidase-like 7</fullName>
    </recommendedName>
</protein>
<evidence type="ECO:0000256" key="8">
    <source>
        <dbReference type="SAM" id="SignalP"/>
    </source>
</evidence>
<evidence type="ECO:0000256" key="7">
    <source>
        <dbReference type="ARBA" id="ARBA00023180"/>
    </source>
</evidence>
<dbReference type="AlphaFoldDB" id="A0A5N6QKN4"/>
<feature type="signal peptide" evidence="8">
    <location>
        <begin position="1"/>
        <end position="26"/>
    </location>
</feature>
<keyword evidence="7" id="KW-0325">Glycoprotein</keyword>
<dbReference type="GO" id="GO:0019748">
    <property type="term" value="P:secondary metabolic process"/>
    <property type="evidence" value="ECO:0007669"/>
    <property type="project" value="UniProtKB-ARBA"/>
</dbReference>
<dbReference type="GO" id="GO:0016752">
    <property type="term" value="F:sinapoyltransferase activity"/>
    <property type="evidence" value="ECO:0007669"/>
    <property type="project" value="UniProtKB-ARBA"/>
</dbReference>
<evidence type="ECO:0000256" key="2">
    <source>
        <dbReference type="ARBA" id="ARBA00022525"/>
    </source>
</evidence>
<dbReference type="SUPFAM" id="SSF53474">
    <property type="entry name" value="alpha/beta-Hydrolases"/>
    <property type="match status" value="1"/>
</dbReference>
<keyword evidence="5 8" id="KW-0732">Signal</keyword>
<dbReference type="InterPro" id="IPR001563">
    <property type="entry name" value="Peptidase_S10"/>
</dbReference>
<dbReference type="FunFam" id="3.40.50.1820:FF:000148">
    <property type="entry name" value="Serine carboxypeptidase-like 11"/>
    <property type="match status" value="1"/>
</dbReference>
<dbReference type="InterPro" id="IPR029058">
    <property type="entry name" value="AB_hydrolase_fold"/>
</dbReference>
<dbReference type="OrthoDB" id="443318at2759"/>
<dbReference type="Pfam" id="PF00450">
    <property type="entry name" value="Peptidase_S10"/>
    <property type="match status" value="1"/>
</dbReference>
<keyword evidence="2" id="KW-0964">Secreted</keyword>
<evidence type="ECO:0000313" key="9">
    <source>
        <dbReference type="EMBL" id="KAE7999745.1"/>
    </source>
</evidence>
<comment type="similarity">
    <text evidence="1">Belongs to the peptidase S10 family.</text>
</comment>
<evidence type="ECO:0000256" key="1">
    <source>
        <dbReference type="ARBA" id="ARBA00009431"/>
    </source>
</evidence>
<evidence type="ECO:0008006" key="11">
    <source>
        <dbReference type="Google" id="ProtNLM"/>
    </source>
</evidence>
<keyword evidence="10" id="KW-1185">Reference proteome</keyword>
<dbReference type="Proteomes" id="UP000327013">
    <property type="component" value="Chromosome 1"/>
</dbReference>
<dbReference type="InterPro" id="IPR033124">
    <property type="entry name" value="Ser_caboxypep_his_AS"/>
</dbReference>
<gene>
    <name evidence="9" type="ORF">FH972_004147</name>
</gene>
<dbReference type="EMBL" id="CM017321">
    <property type="protein sequence ID" value="KAE7999745.1"/>
    <property type="molecule type" value="Genomic_DNA"/>
</dbReference>
<dbReference type="GO" id="GO:0006508">
    <property type="term" value="P:proteolysis"/>
    <property type="evidence" value="ECO:0007669"/>
    <property type="project" value="UniProtKB-KW"/>
</dbReference>
<dbReference type="PANTHER" id="PTHR11802:SF450">
    <property type="entry name" value="SERINE CARBOXYPEPTIDASE-LIKE 7"/>
    <property type="match status" value="1"/>
</dbReference>
<reference evidence="9 10" key="1">
    <citation type="submission" date="2019-06" db="EMBL/GenBank/DDBJ databases">
        <title>A chromosomal-level reference genome of Carpinus fangiana (Coryloideae, Betulaceae).</title>
        <authorList>
            <person name="Yang X."/>
            <person name="Wang Z."/>
            <person name="Zhang L."/>
            <person name="Hao G."/>
            <person name="Liu J."/>
            <person name="Yang Y."/>
        </authorList>
    </citation>
    <scope>NUCLEOTIDE SEQUENCE [LARGE SCALE GENOMIC DNA]</scope>
    <source>
        <strain evidence="9">Cfa_2016G</strain>
        <tissue evidence="9">Leaf</tissue>
    </source>
</reference>
<dbReference type="PROSITE" id="PS00560">
    <property type="entry name" value="CARBOXYPEPT_SER_HIS"/>
    <property type="match status" value="1"/>
</dbReference>
<evidence type="ECO:0000256" key="4">
    <source>
        <dbReference type="ARBA" id="ARBA00022670"/>
    </source>
</evidence>